<dbReference type="Proteomes" id="UP001063166">
    <property type="component" value="Unassembled WGS sequence"/>
</dbReference>
<evidence type="ECO:0000313" key="4">
    <source>
        <dbReference type="Proteomes" id="UP001063166"/>
    </source>
</evidence>
<feature type="coiled-coil region" evidence="1">
    <location>
        <begin position="37"/>
        <end position="64"/>
    </location>
</feature>
<evidence type="ECO:0000256" key="1">
    <source>
        <dbReference type="SAM" id="Coils"/>
    </source>
</evidence>
<evidence type="ECO:0000256" key="2">
    <source>
        <dbReference type="SAM" id="MobiDB-lite"/>
    </source>
</evidence>
<feature type="compositionally biased region" description="Low complexity" evidence="2">
    <location>
        <begin position="182"/>
        <end position="195"/>
    </location>
</feature>
<organism evidence="3 4">
    <name type="scientific">Lyophyllum shimeji</name>
    <name type="common">Hon-shimeji</name>
    <name type="synonym">Tricholoma shimeji</name>
    <dbReference type="NCBI Taxonomy" id="47721"/>
    <lineage>
        <taxon>Eukaryota</taxon>
        <taxon>Fungi</taxon>
        <taxon>Dikarya</taxon>
        <taxon>Basidiomycota</taxon>
        <taxon>Agaricomycotina</taxon>
        <taxon>Agaricomycetes</taxon>
        <taxon>Agaricomycetidae</taxon>
        <taxon>Agaricales</taxon>
        <taxon>Tricholomatineae</taxon>
        <taxon>Lyophyllaceae</taxon>
        <taxon>Lyophyllum</taxon>
    </lineage>
</organism>
<protein>
    <submittedName>
        <fullName evidence="3">Uncharacterized protein</fullName>
    </submittedName>
</protein>
<keyword evidence="4" id="KW-1185">Reference proteome</keyword>
<comment type="caution">
    <text evidence="3">The sequence shown here is derived from an EMBL/GenBank/DDBJ whole genome shotgun (WGS) entry which is preliminary data.</text>
</comment>
<reference evidence="3" key="1">
    <citation type="submission" date="2022-07" db="EMBL/GenBank/DDBJ databases">
        <title>The genome of Lyophyllum shimeji provides insight into the initial evolution of ectomycorrhizal fungal genome.</title>
        <authorList>
            <person name="Kobayashi Y."/>
            <person name="Shibata T."/>
            <person name="Hirakawa H."/>
            <person name="Shigenobu S."/>
            <person name="Nishiyama T."/>
            <person name="Yamada A."/>
            <person name="Hasebe M."/>
            <person name="Kawaguchi M."/>
        </authorList>
    </citation>
    <scope>NUCLEOTIDE SEQUENCE</scope>
    <source>
        <strain evidence="3">AT787</strain>
    </source>
</reference>
<dbReference type="EMBL" id="BRPK01000001">
    <property type="protein sequence ID" value="GLB33994.1"/>
    <property type="molecule type" value="Genomic_DNA"/>
</dbReference>
<sequence length="413" mass="46324">MTVSELQTIREEVATCAAILARVEGRLREHDSRQQAFSDLERERAELAKNVKLLTHQKEDLERKFAQQKPDADKAIEARNAAFRKLRYARKVIRDLVDEQERQLASKHPSNLTEEEEREEMKRALKEAMAVSVSSNSSSSDSEGTARQQRSPLPAPKPTASPNRTKGFKGGGSLPAVSPKRSPNTSSSAQSSSESVHPALSHFAGTDSNDMGKYEWSIHYSSPPGSSVLLLGPVDSSRLLQHRIIAKATVDQLASLGSRSDSCLRLHTSRDLAFLYDPFLLEGRSGDGKKTYILDWGVEEANRSLEAYLRGNQTVLHTFIFPAEKKQWFYVGAHTWKLAKLPPLWPSLGTKSRRKVVHKLVERSHGEYDEETIQTALERGDLRQLCIEISSVGHWEKSENLARKMGYKDPRAL</sequence>
<feature type="compositionally biased region" description="Low complexity" evidence="2">
    <location>
        <begin position="131"/>
        <end position="142"/>
    </location>
</feature>
<keyword evidence="1" id="KW-0175">Coiled coil</keyword>
<gene>
    <name evidence="3" type="ORF">LshimejAT787_0108780</name>
</gene>
<dbReference type="AlphaFoldDB" id="A0A9P3PE99"/>
<dbReference type="OrthoDB" id="2985494at2759"/>
<feature type="region of interest" description="Disordered" evidence="2">
    <location>
        <begin position="101"/>
        <end position="204"/>
    </location>
</feature>
<evidence type="ECO:0000313" key="3">
    <source>
        <dbReference type="EMBL" id="GLB33994.1"/>
    </source>
</evidence>
<proteinExistence type="predicted"/>
<accession>A0A9P3PE99</accession>
<name>A0A9P3PE99_LYOSH</name>